<evidence type="ECO:0000313" key="3">
    <source>
        <dbReference type="EMBL" id="KAK4536771.1"/>
    </source>
</evidence>
<feature type="region of interest" description="Disordered" evidence="1">
    <location>
        <begin position="1"/>
        <end position="91"/>
    </location>
</feature>
<evidence type="ECO:0000259" key="2">
    <source>
        <dbReference type="SMART" id="SM01373"/>
    </source>
</evidence>
<keyword evidence="4" id="KW-1185">Reference proteome</keyword>
<dbReference type="InterPro" id="IPR002190">
    <property type="entry name" value="MHD_dom"/>
</dbReference>
<dbReference type="Gene3D" id="1.10.10.1210">
    <property type="entry name" value="MAGE homology domain, winged helix WH2 motif"/>
    <property type="match status" value="1"/>
</dbReference>
<evidence type="ECO:0000313" key="4">
    <source>
        <dbReference type="Proteomes" id="UP001301350"/>
    </source>
</evidence>
<evidence type="ECO:0000256" key="1">
    <source>
        <dbReference type="SAM" id="MobiDB-lite"/>
    </source>
</evidence>
<feature type="domain" description="MAGE" evidence="2">
    <location>
        <begin position="115"/>
        <end position="352"/>
    </location>
</feature>
<dbReference type="Proteomes" id="UP001301350">
    <property type="component" value="Unassembled WGS sequence"/>
</dbReference>
<dbReference type="AlphaFoldDB" id="A0AAV9IXG1"/>
<accession>A0AAV9IXG1</accession>
<sequence>MGRTRSSRTAGEAKVEAATSGTPVDSDPRTPHTDPFELTSEPSQDGTARQPRRRRQRVAREALGVDASGSHPPAASCAEEAAPAWQPTDGRLPATRIRSWEELGDDVQQRAVAVTVRLLLLHEHSRVPLPKRELMRILAERLGVQAGPSGRLPSAMVAVRNKAVELASRKLLLDFGYRVEEACRLPLGVRSGASGHVAETAHTAALAVYNNAAAARAENAERASGDAYILLTDLPEALRAPPSDAALAGLCLVLACVLALEPTGYLTEHKLFRVLTELGVRGLSTDATTSSLHADDAPDSIHLAMHEDMRHWLQVRLPRMMYLQRFRLQAPSAEYFYAAGPRLRAELPPESLFRLLRELFGDGMDDSCRRELKARLLPERLDAHRAGRRRHATCPAAASPSP</sequence>
<protein>
    <recommendedName>
        <fullName evidence="2">MAGE domain-containing protein</fullName>
    </recommendedName>
</protein>
<dbReference type="InterPro" id="IPR041899">
    <property type="entry name" value="MAGE_WH2"/>
</dbReference>
<organism evidence="3 4">
    <name type="scientific">Cyanidium caldarium</name>
    <name type="common">Red alga</name>
    <dbReference type="NCBI Taxonomy" id="2771"/>
    <lineage>
        <taxon>Eukaryota</taxon>
        <taxon>Rhodophyta</taxon>
        <taxon>Bangiophyceae</taxon>
        <taxon>Cyanidiales</taxon>
        <taxon>Cyanidiaceae</taxon>
        <taxon>Cyanidium</taxon>
    </lineage>
</organism>
<dbReference type="Pfam" id="PF01454">
    <property type="entry name" value="MAGE"/>
    <property type="match status" value="1"/>
</dbReference>
<gene>
    <name evidence="3" type="ORF">CDCA_CDCA09G2796</name>
</gene>
<comment type="caution">
    <text evidence="3">The sequence shown here is derived from an EMBL/GenBank/DDBJ whole genome shotgun (WGS) entry which is preliminary data.</text>
</comment>
<feature type="compositionally biased region" description="Basic and acidic residues" evidence="1">
    <location>
        <begin position="26"/>
        <end position="35"/>
    </location>
</feature>
<proteinExistence type="predicted"/>
<name>A0AAV9IXG1_CYACA</name>
<reference evidence="3 4" key="1">
    <citation type="submission" date="2022-07" db="EMBL/GenBank/DDBJ databases">
        <title>Genome-wide signatures of adaptation to extreme environments.</title>
        <authorList>
            <person name="Cho C.H."/>
            <person name="Yoon H.S."/>
        </authorList>
    </citation>
    <scope>NUCLEOTIDE SEQUENCE [LARGE SCALE GENOMIC DNA]</scope>
    <source>
        <strain evidence="3 4">DBV 063 E5</strain>
    </source>
</reference>
<feature type="compositionally biased region" description="Low complexity" evidence="1">
    <location>
        <begin position="72"/>
        <end position="84"/>
    </location>
</feature>
<dbReference type="SMART" id="SM01373">
    <property type="entry name" value="MAGE"/>
    <property type="match status" value="1"/>
</dbReference>
<dbReference type="EMBL" id="JANCYW010000009">
    <property type="protein sequence ID" value="KAK4536771.1"/>
    <property type="molecule type" value="Genomic_DNA"/>
</dbReference>